<sequence>MDDSVVLPFRTNIMRHCYRPSGPSNNVTSLIKKLEKPEKSWPKLEVTYTFLQGRQLQEAARFTCDLDTSDADGGEENSPPFQSLLHYLLCPTHTMTKNNMHKTYPKLLLQTTVPVSLVAVHGEQVTSASHSQQVDLNFDNPIGTGGHLVVQPEGSEASIYQMY</sequence>
<accession>A0A226CY60</accession>
<dbReference type="Proteomes" id="UP000198287">
    <property type="component" value="Unassembled WGS sequence"/>
</dbReference>
<keyword evidence="2" id="KW-1185">Reference proteome</keyword>
<evidence type="ECO:0000313" key="2">
    <source>
        <dbReference type="Proteomes" id="UP000198287"/>
    </source>
</evidence>
<comment type="caution">
    <text evidence="1">The sequence shown here is derived from an EMBL/GenBank/DDBJ whole genome shotgun (WGS) entry which is preliminary data.</text>
</comment>
<protein>
    <submittedName>
        <fullName evidence="1">Uncharacterized protein</fullName>
    </submittedName>
</protein>
<gene>
    <name evidence="1" type="ORF">Fcan01_27728</name>
</gene>
<evidence type="ECO:0000313" key="1">
    <source>
        <dbReference type="EMBL" id="OXA37468.1"/>
    </source>
</evidence>
<name>A0A226CY60_FOLCA</name>
<dbReference type="AlphaFoldDB" id="A0A226CY60"/>
<dbReference type="OrthoDB" id="7548200at2759"/>
<reference evidence="1 2" key="1">
    <citation type="submission" date="2015-12" db="EMBL/GenBank/DDBJ databases">
        <title>The genome of Folsomia candida.</title>
        <authorList>
            <person name="Faddeeva A."/>
            <person name="Derks M.F."/>
            <person name="Anvar Y."/>
            <person name="Smit S."/>
            <person name="Van Straalen N."/>
            <person name="Roelofs D."/>
        </authorList>
    </citation>
    <scope>NUCLEOTIDE SEQUENCE [LARGE SCALE GENOMIC DNA]</scope>
    <source>
        <strain evidence="1 2">VU population</strain>
        <tissue evidence="1">Whole body</tissue>
    </source>
</reference>
<proteinExistence type="predicted"/>
<dbReference type="EMBL" id="LNIX01000056">
    <property type="protein sequence ID" value="OXA37468.1"/>
    <property type="molecule type" value="Genomic_DNA"/>
</dbReference>
<organism evidence="1 2">
    <name type="scientific">Folsomia candida</name>
    <name type="common">Springtail</name>
    <dbReference type="NCBI Taxonomy" id="158441"/>
    <lineage>
        <taxon>Eukaryota</taxon>
        <taxon>Metazoa</taxon>
        <taxon>Ecdysozoa</taxon>
        <taxon>Arthropoda</taxon>
        <taxon>Hexapoda</taxon>
        <taxon>Collembola</taxon>
        <taxon>Entomobryomorpha</taxon>
        <taxon>Isotomoidea</taxon>
        <taxon>Isotomidae</taxon>
        <taxon>Proisotominae</taxon>
        <taxon>Folsomia</taxon>
    </lineage>
</organism>